<dbReference type="RefSeq" id="WP_107586387.1">
    <property type="nucleotide sequence ID" value="NZ_PZJJ01000058.1"/>
</dbReference>
<dbReference type="EMBL" id="PZJJ01000058">
    <property type="protein sequence ID" value="PTL37367.1"/>
    <property type="molecule type" value="Genomic_DNA"/>
</dbReference>
<organism evidence="6 7">
    <name type="scientific">Alkalicoccus saliphilus</name>
    <dbReference type="NCBI Taxonomy" id="200989"/>
    <lineage>
        <taxon>Bacteria</taxon>
        <taxon>Bacillati</taxon>
        <taxon>Bacillota</taxon>
        <taxon>Bacilli</taxon>
        <taxon>Bacillales</taxon>
        <taxon>Bacillaceae</taxon>
        <taxon>Alkalicoccus</taxon>
    </lineage>
</organism>
<proteinExistence type="inferred from homology"/>
<dbReference type="PANTHER" id="PTHR39181">
    <property type="entry name" value="TYROSINE-PROTEIN PHOSPHATASE YWQE"/>
    <property type="match status" value="1"/>
</dbReference>
<dbReference type="InterPro" id="IPR016195">
    <property type="entry name" value="Pol/histidinol_Pase-like"/>
</dbReference>
<dbReference type="InterPro" id="IPR016667">
    <property type="entry name" value="Caps_polysacc_synth_CpsB/CapC"/>
</dbReference>
<evidence type="ECO:0000256" key="1">
    <source>
        <dbReference type="ARBA" id="ARBA00005750"/>
    </source>
</evidence>
<accession>A0A2T4U1U1</accession>
<evidence type="ECO:0000256" key="4">
    <source>
        <dbReference type="ARBA" id="ARBA00051722"/>
    </source>
</evidence>
<evidence type="ECO:0000256" key="2">
    <source>
        <dbReference type="ARBA" id="ARBA00022801"/>
    </source>
</evidence>
<dbReference type="Pfam" id="PF19567">
    <property type="entry name" value="CpsB_CapC"/>
    <property type="match status" value="1"/>
</dbReference>
<evidence type="ECO:0000313" key="7">
    <source>
        <dbReference type="Proteomes" id="UP000240509"/>
    </source>
</evidence>
<gene>
    <name evidence="6" type="ORF">C6Y45_16830</name>
</gene>
<dbReference type="PIRSF" id="PIRSF016557">
    <property type="entry name" value="Caps_synth_CpsB"/>
    <property type="match status" value="1"/>
</dbReference>
<dbReference type="OrthoDB" id="9788539at2"/>
<sequence length="252" mass="28268">MIDIHTHILPGLDDGAPTLEDAVEMAEAAAAAGITKLIATPHHQSGTFYNPGRTIKQETKKLNNELQKRNIALEVYPGQEIRLHGEIIQELQAGSAITLAASPYVLVELPEDQVPTYAANVFYDLQMAGYKPIIAHPERNEELRARPELLYRFVKNGALTQLTAGSVLGNFGRKVKRFTGDIIEARLAHFLATDAHDTAHRGFLLEEAEQTVSRKFGERTVEQWRYNAGQVLNQGGARREQPMHIKRRRLFR</sequence>
<name>A0A2T4U1U1_9BACI</name>
<dbReference type="Gene3D" id="3.20.20.140">
    <property type="entry name" value="Metal-dependent hydrolases"/>
    <property type="match status" value="1"/>
</dbReference>
<comment type="similarity">
    <text evidence="1 5">Belongs to the metallo-dependent hydrolases superfamily. CpsB/CapC family.</text>
</comment>
<reference evidence="6 7" key="1">
    <citation type="submission" date="2018-03" db="EMBL/GenBank/DDBJ databases">
        <title>Alkalicoccus saliphilus sp. nov., isolated from a mineral pool.</title>
        <authorList>
            <person name="Zhao B."/>
        </authorList>
    </citation>
    <scope>NUCLEOTIDE SEQUENCE [LARGE SCALE GENOMIC DNA]</scope>
    <source>
        <strain evidence="6 7">6AG</strain>
    </source>
</reference>
<dbReference type="Proteomes" id="UP000240509">
    <property type="component" value="Unassembled WGS sequence"/>
</dbReference>
<keyword evidence="2 5" id="KW-0378">Hydrolase</keyword>
<keyword evidence="3 5" id="KW-0904">Protein phosphatase</keyword>
<evidence type="ECO:0000256" key="3">
    <source>
        <dbReference type="ARBA" id="ARBA00022912"/>
    </source>
</evidence>
<evidence type="ECO:0000256" key="5">
    <source>
        <dbReference type="PIRNR" id="PIRNR016557"/>
    </source>
</evidence>
<dbReference type="GO" id="GO:0030145">
    <property type="term" value="F:manganese ion binding"/>
    <property type="evidence" value="ECO:0007669"/>
    <property type="project" value="UniProtKB-UniRule"/>
</dbReference>
<keyword evidence="7" id="KW-1185">Reference proteome</keyword>
<dbReference type="PANTHER" id="PTHR39181:SF1">
    <property type="entry name" value="TYROSINE-PROTEIN PHOSPHATASE YWQE"/>
    <property type="match status" value="1"/>
</dbReference>
<comment type="catalytic activity">
    <reaction evidence="4 5">
        <text>O-phospho-L-tyrosyl-[protein] + H2O = L-tyrosyl-[protein] + phosphate</text>
        <dbReference type="Rhea" id="RHEA:10684"/>
        <dbReference type="Rhea" id="RHEA-COMP:10136"/>
        <dbReference type="Rhea" id="RHEA-COMP:20101"/>
        <dbReference type="ChEBI" id="CHEBI:15377"/>
        <dbReference type="ChEBI" id="CHEBI:43474"/>
        <dbReference type="ChEBI" id="CHEBI:46858"/>
        <dbReference type="ChEBI" id="CHEBI:61978"/>
        <dbReference type="EC" id="3.1.3.48"/>
    </reaction>
</comment>
<dbReference type="SUPFAM" id="SSF89550">
    <property type="entry name" value="PHP domain-like"/>
    <property type="match status" value="1"/>
</dbReference>
<dbReference type="EC" id="3.1.3.48" evidence="5"/>
<dbReference type="AlphaFoldDB" id="A0A2T4U1U1"/>
<comment type="caution">
    <text evidence="6">The sequence shown here is derived from an EMBL/GenBank/DDBJ whole genome shotgun (WGS) entry which is preliminary data.</text>
</comment>
<protein>
    <recommendedName>
        <fullName evidence="5">Tyrosine-protein phosphatase</fullName>
        <ecNumber evidence="5">3.1.3.48</ecNumber>
    </recommendedName>
</protein>
<evidence type="ECO:0000313" key="6">
    <source>
        <dbReference type="EMBL" id="PTL37367.1"/>
    </source>
</evidence>
<dbReference type="GO" id="GO:0004725">
    <property type="term" value="F:protein tyrosine phosphatase activity"/>
    <property type="evidence" value="ECO:0007669"/>
    <property type="project" value="UniProtKB-UniRule"/>
</dbReference>